<organism evidence="10 11">
    <name type="scientific">Stenotrophobium rhamnosiphilum</name>
    <dbReference type="NCBI Taxonomy" id="2029166"/>
    <lineage>
        <taxon>Bacteria</taxon>
        <taxon>Pseudomonadati</taxon>
        <taxon>Pseudomonadota</taxon>
        <taxon>Gammaproteobacteria</taxon>
        <taxon>Nevskiales</taxon>
        <taxon>Nevskiaceae</taxon>
        <taxon>Stenotrophobium</taxon>
    </lineage>
</organism>
<evidence type="ECO:0000259" key="9">
    <source>
        <dbReference type="Pfam" id="PF02698"/>
    </source>
</evidence>
<dbReference type="EMBL" id="QANS01000001">
    <property type="protein sequence ID" value="PTU32588.1"/>
    <property type="molecule type" value="Genomic_DNA"/>
</dbReference>
<keyword evidence="6 8" id="KW-0472">Membrane</keyword>
<dbReference type="InterPro" id="IPR051599">
    <property type="entry name" value="Cell_Envelope_Assoc"/>
</dbReference>
<dbReference type="PANTHER" id="PTHR30336">
    <property type="entry name" value="INNER MEMBRANE PROTEIN, PROBABLE PERMEASE"/>
    <property type="match status" value="1"/>
</dbReference>
<dbReference type="Pfam" id="PF02698">
    <property type="entry name" value="DUF218"/>
    <property type="match status" value="1"/>
</dbReference>
<reference evidence="10 11" key="1">
    <citation type="submission" date="2018-04" db="EMBL/GenBank/DDBJ databases">
        <title>Novel species isolated from glacier.</title>
        <authorList>
            <person name="Liu Q."/>
            <person name="Xin Y.-H."/>
        </authorList>
    </citation>
    <scope>NUCLEOTIDE SEQUENCE [LARGE SCALE GENOMIC DNA]</scope>
    <source>
        <strain evidence="10 11">GT1R17</strain>
    </source>
</reference>
<accession>A0A2T5MJ57</accession>
<evidence type="ECO:0000313" key="11">
    <source>
        <dbReference type="Proteomes" id="UP000244248"/>
    </source>
</evidence>
<comment type="caution">
    <text evidence="10">The sequence shown here is derived from an EMBL/GenBank/DDBJ whole genome shotgun (WGS) entry which is preliminary data.</text>
</comment>
<sequence>MKPATKRKLKRWFWFGFFGFALIVLLTNRWVVNSTNGYLYTNWSLLPENDVGLVMGTSPYRSDGKSSAEFYGRVRAAAQLYQLGKVKHLIVSGANPDSTYNEPRQMLRELVRLGVPEKDITMDFAGFRTLDSITRADIVFGLKRFTIITTRYHSWRALFIARKLDLNAVGYAAPIDVTGDYGRRNPWREILARTLAVFDVIFFGTEPTVQSEPQEIKITNDAEKT</sequence>
<feature type="domain" description="DUF218" evidence="9">
    <location>
        <begin position="53"/>
        <end position="173"/>
    </location>
</feature>
<evidence type="ECO:0000256" key="8">
    <source>
        <dbReference type="SAM" id="Phobius"/>
    </source>
</evidence>
<keyword evidence="2" id="KW-1003">Cell membrane</keyword>
<gene>
    <name evidence="10" type="ORF">CJD38_00205</name>
</gene>
<evidence type="ECO:0000313" key="10">
    <source>
        <dbReference type="EMBL" id="PTU32588.1"/>
    </source>
</evidence>
<keyword evidence="4 8" id="KW-0812">Transmembrane</keyword>
<feature type="transmembrane region" description="Helical" evidence="8">
    <location>
        <begin position="12"/>
        <end position="32"/>
    </location>
</feature>
<protein>
    <recommendedName>
        <fullName evidence="9">DUF218 domain-containing protein</fullName>
    </recommendedName>
</protein>
<evidence type="ECO:0000256" key="5">
    <source>
        <dbReference type="ARBA" id="ARBA00022989"/>
    </source>
</evidence>
<dbReference type="OrthoDB" id="9782395at2"/>
<dbReference type="CDD" id="cd06259">
    <property type="entry name" value="YdcF-like"/>
    <property type="match status" value="1"/>
</dbReference>
<evidence type="ECO:0000256" key="3">
    <source>
        <dbReference type="ARBA" id="ARBA00022519"/>
    </source>
</evidence>
<dbReference type="AlphaFoldDB" id="A0A2T5MJ57"/>
<comment type="function">
    <text evidence="7">Participates in the barrier function of the cell envelope.</text>
</comment>
<evidence type="ECO:0000256" key="4">
    <source>
        <dbReference type="ARBA" id="ARBA00022692"/>
    </source>
</evidence>
<dbReference type="InterPro" id="IPR003848">
    <property type="entry name" value="DUF218"/>
</dbReference>
<comment type="subcellular location">
    <subcellularLocation>
        <location evidence="1">Cell inner membrane</location>
        <topology evidence="1">Single-pass membrane protein</topology>
    </subcellularLocation>
</comment>
<evidence type="ECO:0000256" key="1">
    <source>
        <dbReference type="ARBA" id="ARBA00004377"/>
    </source>
</evidence>
<evidence type="ECO:0000256" key="2">
    <source>
        <dbReference type="ARBA" id="ARBA00022475"/>
    </source>
</evidence>
<dbReference type="PANTHER" id="PTHR30336:SF0">
    <property type="entry name" value="PROTEIN SANA"/>
    <property type="match status" value="1"/>
</dbReference>
<evidence type="ECO:0000256" key="7">
    <source>
        <dbReference type="ARBA" id="ARBA00037355"/>
    </source>
</evidence>
<keyword evidence="5 8" id="KW-1133">Transmembrane helix</keyword>
<proteinExistence type="predicted"/>
<dbReference type="GO" id="GO:0005886">
    <property type="term" value="C:plasma membrane"/>
    <property type="evidence" value="ECO:0007669"/>
    <property type="project" value="UniProtKB-SubCell"/>
</dbReference>
<keyword evidence="3" id="KW-0997">Cell inner membrane</keyword>
<dbReference type="RefSeq" id="WP_107938297.1">
    <property type="nucleotide sequence ID" value="NZ_QANS01000001.1"/>
</dbReference>
<dbReference type="Proteomes" id="UP000244248">
    <property type="component" value="Unassembled WGS sequence"/>
</dbReference>
<evidence type="ECO:0000256" key="6">
    <source>
        <dbReference type="ARBA" id="ARBA00023136"/>
    </source>
</evidence>
<keyword evidence="11" id="KW-1185">Reference proteome</keyword>
<name>A0A2T5MJ57_9GAMM</name>